<sequence>MDRLRIQHEWVKGTCGGLIKAPIDYKASGLRVLDSATADAVDENEILPSTRPELFPPKGWTPPKVSLVTQSLLDDFPAEWTASFDLVHQRFVLPIFAPAEADKVVARLVRCVKPGGWIQHFEPNATVVECHPDAKALSLLPKLFAVYMLDTNPSSSLVATLEKNGVRNIRQQDVELGIGKAHENVELGLRGRKDVLHMYETFVTSFSADKLGISQERFDNLYADAVDEIDRFGMSVRFTITWGQKE</sequence>
<dbReference type="InterPro" id="IPR029063">
    <property type="entry name" value="SAM-dependent_MTases_sf"/>
</dbReference>
<dbReference type="GO" id="GO:0032259">
    <property type="term" value="P:methylation"/>
    <property type="evidence" value="ECO:0007669"/>
    <property type="project" value="UniProtKB-KW"/>
</dbReference>
<dbReference type="SUPFAM" id="SSF53335">
    <property type="entry name" value="S-adenosyl-L-methionine-dependent methyltransferases"/>
    <property type="match status" value="1"/>
</dbReference>
<gene>
    <name evidence="1" type="primary">gliN</name>
    <name evidence="1" type="ORF">DBV05_g6155</name>
</gene>
<keyword evidence="1" id="KW-0808">Transferase</keyword>
<dbReference type="Proteomes" id="UP000325902">
    <property type="component" value="Unassembled WGS sequence"/>
</dbReference>
<accession>A0A5N5DC37</accession>
<name>A0A5N5DC37_9PEZI</name>
<reference evidence="1 2" key="1">
    <citation type="journal article" date="2019" name="Sci. Rep.">
        <title>A multi-omics analysis of the grapevine pathogen Lasiodiplodia theobromae reveals that temperature affects the expression of virulence- and pathogenicity-related genes.</title>
        <authorList>
            <person name="Felix C."/>
            <person name="Meneses R."/>
            <person name="Goncalves M.F.M."/>
            <person name="Tilleman L."/>
            <person name="Duarte A.S."/>
            <person name="Jorrin-Novo J.V."/>
            <person name="Van de Peer Y."/>
            <person name="Deforce D."/>
            <person name="Van Nieuwerburgh F."/>
            <person name="Esteves A.C."/>
            <person name="Alves A."/>
        </authorList>
    </citation>
    <scope>NUCLEOTIDE SEQUENCE [LARGE SCALE GENOMIC DNA]</scope>
    <source>
        <strain evidence="1 2">LA-SOL3</strain>
    </source>
</reference>
<keyword evidence="2" id="KW-1185">Reference proteome</keyword>
<evidence type="ECO:0000313" key="2">
    <source>
        <dbReference type="Proteomes" id="UP000325902"/>
    </source>
</evidence>
<keyword evidence="1" id="KW-0489">Methyltransferase</keyword>
<dbReference type="Gene3D" id="3.40.50.150">
    <property type="entry name" value="Vaccinia Virus protein VP39"/>
    <property type="match status" value="1"/>
</dbReference>
<dbReference type="AlphaFoldDB" id="A0A5N5DC37"/>
<organism evidence="1 2">
    <name type="scientific">Lasiodiplodia theobromae</name>
    <dbReference type="NCBI Taxonomy" id="45133"/>
    <lineage>
        <taxon>Eukaryota</taxon>
        <taxon>Fungi</taxon>
        <taxon>Dikarya</taxon>
        <taxon>Ascomycota</taxon>
        <taxon>Pezizomycotina</taxon>
        <taxon>Dothideomycetes</taxon>
        <taxon>Dothideomycetes incertae sedis</taxon>
        <taxon>Botryosphaeriales</taxon>
        <taxon>Botryosphaeriaceae</taxon>
        <taxon>Lasiodiplodia</taxon>
    </lineage>
</organism>
<protein>
    <submittedName>
        <fullName evidence="1">N-methyltransferase gliN</fullName>
    </submittedName>
</protein>
<proteinExistence type="predicted"/>
<comment type="caution">
    <text evidence="1">The sequence shown here is derived from an EMBL/GenBank/DDBJ whole genome shotgun (WGS) entry which is preliminary data.</text>
</comment>
<dbReference type="GO" id="GO:0008168">
    <property type="term" value="F:methyltransferase activity"/>
    <property type="evidence" value="ECO:0007669"/>
    <property type="project" value="UniProtKB-KW"/>
</dbReference>
<dbReference type="OrthoDB" id="184880at2759"/>
<evidence type="ECO:0000313" key="1">
    <source>
        <dbReference type="EMBL" id="KAB2575235.1"/>
    </source>
</evidence>
<dbReference type="EMBL" id="VCHE01000035">
    <property type="protein sequence ID" value="KAB2575235.1"/>
    <property type="molecule type" value="Genomic_DNA"/>
</dbReference>